<dbReference type="InterPro" id="IPR011703">
    <property type="entry name" value="ATPase_AAA-3"/>
</dbReference>
<dbReference type="Pfam" id="PF17863">
    <property type="entry name" value="AAA_lid_2"/>
    <property type="match status" value="1"/>
</dbReference>
<dbReference type="InterPro" id="IPR027417">
    <property type="entry name" value="P-loop_NTPase"/>
</dbReference>
<accession>A0A9D1K134</accession>
<proteinExistence type="predicted"/>
<dbReference type="SMART" id="SM00382">
    <property type="entry name" value="AAA"/>
    <property type="match status" value="1"/>
</dbReference>
<dbReference type="Gene3D" id="1.10.8.80">
    <property type="entry name" value="Magnesium chelatase subunit I, C-Terminal domain"/>
    <property type="match status" value="1"/>
</dbReference>
<dbReference type="AlphaFoldDB" id="A0A9D1K134"/>
<dbReference type="PIRSF" id="PIRSF002849">
    <property type="entry name" value="AAA_ATPase_chaperone_MoxR_prd"/>
    <property type="match status" value="1"/>
</dbReference>
<dbReference type="InterPro" id="IPR041628">
    <property type="entry name" value="ChlI/MoxR_AAA_lid"/>
</dbReference>
<name>A0A9D1K134_9FIRM</name>
<dbReference type="CDD" id="cd00009">
    <property type="entry name" value="AAA"/>
    <property type="match status" value="1"/>
</dbReference>
<evidence type="ECO:0000259" key="1">
    <source>
        <dbReference type="SMART" id="SM00382"/>
    </source>
</evidence>
<dbReference type="SUPFAM" id="SSF52540">
    <property type="entry name" value="P-loop containing nucleoside triphosphate hydrolases"/>
    <property type="match status" value="1"/>
</dbReference>
<feature type="domain" description="AAA+ ATPase" evidence="1">
    <location>
        <begin position="37"/>
        <end position="178"/>
    </location>
</feature>
<dbReference type="PANTHER" id="PTHR42759">
    <property type="entry name" value="MOXR FAMILY PROTEIN"/>
    <property type="match status" value="1"/>
</dbReference>
<sequence>MRWGGQIMKIQEFIEEIQKSFVGNPQIIYKVFCALLAGGHVLLEDIPGVGKTTLAKAFSQVLNLECKRIQFTPDVMPSDITGFTMLRPEDRAMVYQPGAVMCSLLLADEINRASSRTQSALLEAMEEYTVTVDGVTYPLPDPFMVIATQNPAGSSGTQLLPESQTDRFMLRLSIGYPDEEMEFTMLSRKNGLSEPTSLRTLADAETIREMRKKVAAVYLDDSIYRYILKLVRATRERPEISQGASPRCSVALTAVSQAAAWVSGRDYVIPEDVQSVYIDCVAHRLVMSSQAKRDRISPEMALEKILKDVQPPKLKVES</sequence>
<reference evidence="2" key="1">
    <citation type="submission" date="2020-10" db="EMBL/GenBank/DDBJ databases">
        <authorList>
            <person name="Gilroy R."/>
        </authorList>
    </citation>
    <scope>NUCLEOTIDE SEQUENCE</scope>
    <source>
        <strain evidence="2">CHK199-13235</strain>
    </source>
</reference>
<dbReference type="InterPro" id="IPR003593">
    <property type="entry name" value="AAA+_ATPase"/>
</dbReference>
<gene>
    <name evidence="2" type="ORF">IAB51_07735</name>
</gene>
<comment type="caution">
    <text evidence="2">The sequence shown here is derived from an EMBL/GenBank/DDBJ whole genome shotgun (WGS) entry which is preliminary data.</text>
</comment>
<protein>
    <submittedName>
        <fullName evidence="2">MoxR family ATPase</fullName>
    </submittedName>
</protein>
<dbReference type="Pfam" id="PF07726">
    <property type="entry name" value="AAA_3"/>
    <property type="match status" value="1"/>
</dbReference>
<dbReference type="Gene3D" id="3.40.50.300">
    <property type="entry name" value="P-loop containing nucleotide triphosphate hydrolases"/>
    <property type="match status" value="1"/>
</dbReference>
<dbReference type="Proteomes" id="UP000824002">
    <property type="component" value="Unassembled WGS sequence"/>
</dbReference>
<organism evidence="2 3">
    <name type="scientific">Candidatus Merdivicinus excrementipullorum</name>
    <dbReference type="NCBI Taxonomy" id="2840867"/>
    <lineage>
        <taxon>Bacteria</taxon>
        <taxon>Bacillati</taxon>
        <taxon>Bacillota</taxon>
        <taxon>Clostridia</taxon>
        <taxon>Eubacteriales</taxon>
        <taxon>Oscillospiraceae</taxon>
        <taxon>Oscillospiraceae incertae sedis</taxon>
        <taxon>Candidatus Merdivicinus</taxon>
    </lineage>
</organism>
<dbReference type="InterPro" id="IPR050764">
    <property type="entry name" value="CbbQ/NirQ/NorQ/GpvN"/>
</dbReference>
<dbReference type="PANTHER" id="PTHR42759:SF1">
    <property type="entry name" value="MAGNESIUM-CHELATASE SUBUNIT CHLD"/>
    <property type="match status" value="1"/>
</dbReference>
<dbReference type="EMBL" id="DVJP01000050">
    <property type="protein sequence ID" value="HIS76688.1"/>
    <property type="molecule type" value="Genomic_DNA"/>
</dbReference>
<evidence type="ECO:0000313" key="3">
    <source>
        <dbReference type="Proteomes" id="UP000824002"/>
    </source>
</evidence>
<dbReference type="GO" id="GO:0016887">
    <property type="term" value="F:ATP hydrolysis activity"/>
    <property type="evidence" value="ECO:0007669"/>
    <property type="project" value="InterPro"/>
</dbReference>
<evidence type="ECO:0000313" key="2">
    <source>
        <dbReference type="EMBL" id="HIS76688.1"/>
    </source>
</evidence>
<reference evidence="2" key="2">
    <citation type="journal article" date="2021" name="PeerJ">
        <title>Extensive microbial diversity within the chicken gut microbiome revealed by metagenomics and culture.</title>
        <authorList>
            <person name="Gilroy R."/>
            <person name="Ravi A."/>
            <person name="Getino M."/>
            <person name="Pursley I."/>
            <person name="Horton D.L."/>
            <person name="Alikhan N.F."/>
            <person name="Baker D."/>
            <person name="Gharbi K."/>
            <person name="Hall N."/>
            <person name="Watson M."/>
            <person name="Adriaenssens E.M."/>
            <person name="Foster-Nyarko E."/>
            <person name="Jarju S."/>
            <person name="Secka A."/>
            <person name="Antonio M."/>
            <person name="Oren A."/>
            <person name="Chaudhuri R.R."/>
            <person name="La Ragione R."/>
            <person name="Hildebrand F."/>
            <person name="Pallen M.J."/>
        </authorList>
    </citation>
    <scope>NUCLEOTIDE SEQUENCE</scope>
    <source>
        <strain evidence="2">CHK199-13235</strain>
    </source>
</reference>
<dbReference type="GO" id="GO:0005524">
    <property type="term" value="F:ATP binding"/>
    <property type="evidence" value="ECO:0007669"/>
    <property type="project" value="InterPro"/>
</dbReference>